<proteinExistence type="predicted"/>
<dbReference type="Gene3D" id="2.60.40.10">
    <property type="entry name" value="Immunoglobulins"/>
    <property type="match status" value="1"/>
</dbReference>
<evidence type="ECO:0000256" key="2">
    <source>
        <dbReference type="SAM" id="SignalP"/>
    </source>
</evidence>
<reference evidence="3 4" key="1">
    <citation type="submission" date="2018-04" db="EMBL/GenBank/DDBJ databases">
        <title>Genome sequencing of Flavobacterium sp. HYN0048.</title>
        <authorList>
            <person name="Yi H."/>
            <person name="Baek C."/>
        </authorList>
    </citation>
    <scope>NUCLEOTIDE SEQUENCE [LARGE SCALE GENOMIC DNA]</scope>
    <source>
        <strain evidence="3 4">HYN0048</strain>
    </source>
</reference>
<dbReference type="RefSeq" id="WP_108370157.1">
    <property type="nucleotide sequence ID" value="NZ_CP028811.1"/>
</dbReference>
<evidence type="ECO:0000256" key="1">
    <source>
        <dbReference type="ARBA" id="ARBA00022729"/>
    </source>
</evidence>
<feature type="chain" id="PRO_5015440727" description="PKD domain-containing protein" evidence="2">
    <location>
        <begin position="23"/>
        <end position="2320"/>
    </location>
</feature>
<evidence type="ECO:0008006" key="5">
    <source>
        <dbReference type="Google" id="ProtNLM"/>
    </source>
</evidence>
<dbReference type="InterPro" id="IPR013783">
    <property type="entry name" value="Ig-like_fold"/>
</dbReference>
<evidence type="ECO:0000313" key="3">
    <source>
        <dbReference type="EMBL" id="AWA29573.1"/>
    </source>
</evidence>
<gene>
    <name evidence="3" type="ORF">HYN48_05425</name>
</gene>
<keyword evidence="1 2" id="KW-0732">Signal</keyword>
<dbReference type="NCBIfam" id="TIGR04131">
    <property type="entry name" value="Bac_Flav_CTERM"/>
    <property type="match status" value="1"/>
</dbReference>
<dbReference type="InterPro" id="IPR026341">
    <property type="entry name" value="T9SS_type_B"/>
</dbReference>
<protein>
    <recommendedName>
        <fullName evidence="5">PKD domain-containing protein</fullName>
    </recommendedName>
</protein>
<sequence>MKKNYCLLLILLCIAFSGYSQNFECFASGIRINNTIYNISGSQPIQLINPDPGASFFDGVALGVFSQNSGCAAITAGEVKTWKTASSNVCSVTLQWRVYPAGLPSGTFNTIPLAQVFECNTVTSIFNDGLGPCAANDQKWKDYGLNVNFLTGLTPGNYTLEVFYSFDGSDVTASGCETTRFISNSGQNFRASFTVSNPTASPSVSATTICENSSLQLTANPSGGTPPYTYNWTGPNGYTSAQQNPVILAQLSHSGVYSLTITDSCGVTSAAQQTPVVAVEDQVVPSFDAIVPAICRNGIAPILSTSSTNGITGTWSPATVSNTATGTYTFTPNAGQCAETLSLTIFVVNNVTPTFSVPSVICYNEPAPALPALSNNGIVGTWNPPVINNQVGGNYTFTPNAGQCAVPLVRTITVTTINPTFDPLPPVCEGLPSPALPAASTNGITGTWSPAVINNMVSGSYVFTPNPGQCAPPFTLPVTITPNTVPTFNPIPPICENAAPPALPSTSLNGLTGTWSPAVVNNTVTTTYTFTPNPGQCGTVETLQIQVIPNETPLFDPVDPICAGDAAPVLPATSNNGINGTWNPAVVDNMATGTYTFTPDVAGPCAEPVTVTVTVNPILTPAFDPIPPICSGGLVPLLPAVSNNGVSGSWNPATISNTATGTYTFTPDSGECALQATLTVTVQDNLIPAFVPPAPICEGDIAPVLPTTSTNGITGTWNPAVVSNTATATYTFTPDAGQCALTAQITVTVQDNIDPTFTIDTQICAGDIAPLLPNVSNNLITGTWNPAVVDNMATGTYVFTPDAGQCATVTTITIEVNPILVPSFNPVADLCAGDAAPVLPSVSNNNISGTWNPAVIDNTVSGTYTFTPNPGECATPTTLSITVHPVITPLFDPIAPICENAIAPVLPLVSNNGITGTWNPGVVNNTATATYTFTPDAGNICTLTAQLTVVVNENTTPTFAIDTQICVGQTPPSLSNISDEGITGSWAPATVDNTTSGTYVFTPDPGQCALVTSVFIEVSPIMTPDFDPIGPLCSGNVVPALPLVSNNGISGTWSPAVVDADSSATYTFTPSPGECAVPTTLDIIVNPTIVPQFDPIPAICAGDTAPVLPLTSNNGVNGTWSPATVNNTSTTTYTFTPDPGNVCTLDRQLTIVVTPIITPSFSVDTQICVGESAPMLPGVSNEGITGSWNPATVDNTTDGTYVFTPDSGQCATPLSVQINVSPILTPDFNAIAPVCFGSPAPSLPLVSNNGISGTWSPATVSNTVSGTYTFTPNPGECAVPITIDISVNPVITPLFDPIAPICEGQPAPLLPLVSTNGITGTWSPAVVDNMVSGSYTFTPDAGICAEMVQITVDVNPLSTTTFALNNTLCLGDTPPVLPTTSLEGYTGTWNPAVVDNTTTNTYVFTPDPGQCGLVVTLQITLLPYLTPTFNPIAPICVGDTAPVLPSDSNEGVAGIWSPAAVDNTASGTYTFTPYPGQCANVATLDVVVNTPVTPIFNSLSPICPNQAVTLLPAVSENGITGSWNPAVIDNTTSATYTFTPDVGQCATTTTLTQTVNTSVDAVFSFPTALCTGSVAPLLPGVSDNGITGSWTPSVIDTNANGSYIFTPDSGQCDSGPVTIAVTVGNSVPSLFDPIVTICSGSVPPALPSISNNGITGTWTPAVIDNLNDGVYTFTPDAGQCGLPVTITVTVAPSVVPEFDAIPAFCSGATAPVLPAVSNNGISGDWNPAVVSNTSSGTYTFTPNGNACYATVSITINVNPVTVPAFDPIAPFCAGTPAPALPTVSNNGISGSWMPSVISNTTSGNYTFTPFDNGGLCSVPVTIAVTVTPGTAVFSFPTTICAGGTAPVLPSLSDNGVNGTWSPSTVDNQLSGTYVFTPNAGECASPVTTAITVNPALTTTFTQIPPVCVGTTPPVLPTVSTNGISGTWNPPAINILNTGPAAYVFTPDPGQCGTGFTMTISVLPLTLPVFDPLAPICEGDAAPVLPTVSLNGIVGAWFPQTVNNMLSAIYVFVPDAGQCADITAVELTVNPKTLPYFDPIPAVCIGSTPPALPLTSPGGITGTWSPPVINTAQTTLYTFTPDPGQCALGTTMFVNVVPTEAAVFAPMGPYCSGFIPELPPTSDNGIEGTWNPASISGSGTYTFTPQNNCGPSIAMDITINPSPEDMDITIINPQGDSATGSVRIEGVTNGTGPYQYAVDGGAYGSDNTIRNILAGEHTVSVRDANGCEFTKTVTLVGGCLLPKGFSPNNDGRNDTFKVVGCDILKLELFNRWGTKVNSFNHYNNTWNGDDDRGEQLPDGTYFYVAEMVDGTTKSGWVYLNR</sequence>
<dbReference type="EMBL" id="CP028811">
    <property type="protein sequence ID" value="AWA29573.1"/>
    <property type="molecule type" value="Genomic_DNA"/>
</dbReference>
<evidence type="ECO:0000313" key="4">
    <source>
        <dbReference type="Proteomes" id="UP000244193"/>
    </source>
</evidence>
<dbReference type="SUPFAM" id="SSF49299">
    <property type="entry name" value="PKD domain"/>
    <property type="match status" value="1"/>
</dbReference>
<dbReference type="Proteomes" id="UP000244193">
    <property type="component" value="Chromosome"/>
</dbReference>
<dbReference type="Pfam" id="PF13585">
    <property type="entry name" value="CHU_C"/>
    <property type="match status" value="1"/>
</dbReference>
<dbReference type="Gene3D" id="2.60.40.1220">
    <property type="match status" value="22"/>
</dbReference>
<dbReference type="Gene3D" id="2.60.40.4070">
    <property type="match status" value="1"/>
</dbReference>
<dbReference type="OrthoDB" id="1236981at2"/>
<dbReference type="InterPro" id="IPR035986">
    <property type="entry name" value="PKD_dom_sf"/>
</dbReference>
<feature type="signal peptide" evidence="2">
    <location>
        <begin position="1"/>
        <end position="22"/>
    </location>
</feature>
<dbReference type="KEGG" id="fmg:HYN48_05425"/>
<accession>A0A2S0RCU7</accession>
<keyword evidence="4" id="KW-1185">Reference proteome</keyword>
<organism evidence="3 4">
    <name type="scientific">Flavobacterium magnum</name>
    <dbReference type="NCBI Taxonomy" id="2162713"/>
    <lineage>
        <taxon>Bacteria</taxon>
        <taxon>Pseudomonadati</taxon>
        <taxon>Bacteroidota</taxon>
        <taxon>Flavobacteriia</taxon>
        <taxon>Flavobacteriales</taxon>
        <taxon>Flavobacteriaceae</taxon>
        <taxon>Flavobacterium</taxon>
    </lineage>
</organism>
<dbReference type="InterPro" id="IPR014755">
    <property type="entry name" value="Cu-Rt/internalin_Ig-like"/>
</dbReference>
<name>A0A2S0RCU7_9FLAO</name>